<evidence type="ECO:0000313" key="1">
    <source>
        <dbReference type="EMBL" id="GAH76331.1"/>
    </source>
</evidence>
<accession>X1I1N7</accession>
<dbReference type="EMBL" id="BARU01044053">
    <property type="protein sequence ID" value="GAH76331.1"/>
    <property type="molecule type" value="Genomic_DNA"/>
</dbReference>
<proteinExistence type="predicted"/>
<gene>
    <name evidence="1" type="ORF">S03H2_67321</name>
</gene>
<protein>
    <submittedName>
        <fullName evidence="1">Uncharacterized protein</fullName>
    </submittedName>
</protein>
<feature type="non-terminal residue" evidence="1">
    <location>
        <position position="1"/>
    </location>
</feature>
<reference evidence="1" key="1">
    <citation type="journal article" date="2014" name="Front. Microbiol.">
        <title>High frequency of phylogenetically diverse reductive dehalogenase-homologous genes in deep subseafloor sedimentary metagenomes.</title>
        <authorList>
            <person name="Kawai M."/>
            <person name="Futagami T."/>
            <person name="Toyoda A."/>
            <person name="Takaki Y."/>
            <person name="Nishi S."/>
            <person name="Hori S."/>
            <person name="Arai W."/>
            <person name="Tsubouchi T."/>
            <person name="Morono Y."/>
            <person name="Uchiyama I."/>
            <person name="Ito T."/>
            <person name="Fujiyama A."/>
            <person name="Inagaki F."/>
            <person name="Takami H."/>
        </authorList>
    </citation>
    <scope>NUCLEOTIDE SEQUENCE</scope>
    <source>
        <strain evidence="1">Expedition CK06-06</strain>
    </source>
</reference>
<organism evidence="1">
    <name type="scientific">marine sediment metagenome</name>
    <dbReference type="NCBI Taxonomy" id="412755"/>
    <lineage>
        <taxon>unclassified sequences</taxon>
        <taxon>metagenomes</taxon>
        <taxon>ecological metagenomes</taxon>
    </lineage>
</organism>
<name>X1I1N7_9ZZZZ</name>
<dbReference type="InterPro" id="IPR023296">
    <property type="entry name" value="Glyco_hydro_beta-prop_sf"/>
</dbReference>
<dbReference type="Gene3D" id="2.115.10.20">
    <property type="entry name" value="Glycosyl hydrolase domain, family 43"/>
    <property type="match status" value="1"/>
</dbReference>
<feature type="non-terminal residue" evidence="1">
    <location>
        <position position="179"/>
    </location>
</feature>
<dbReference type="SUPFAM" id="SSF75005">
    <property type="entry name" value="Arabinanase/levansucrase/invertase"/>
    <property type="match status" value="1"/>
</dbReference>
<comment type="caution">
    <text evidence="1">The sequence shown here is derived from an EMBL/GenBank/DDBJ whole genome shotgun (WGS) entry which is preliminary data.</text>
</comment>
<sequence>YLDGTAAVIGYATSSDGVTWAEQYYQVLPVSSDIGAWSSVANPSVVKTGSTYEMWYTNVETDLVEANIYTLASEIEELDIVALWDTLTTDGIVDFIVDLVDLNIDDIKALLDATSTVIGYATWDGVSASWTVQNSQDLGGSSGSPWSSVAAPSVVKTGTTYEMWYTEGIDDLTWQNLLD</sequence>
<dbReference type="AlphaFoldDB" id="X1I1N7"/>